<keyword evidence="3" id="KW-0540">Nuclease</keyword>
<feature type="domain" description="DDH" evidence="6">
    <location>
        <begin position="82"/>
        <end position="226"/>
    </location>
</feature>
<dbReference type="EMBL" id="JAUSTY010000001">
    <property type="protein sequence ID" value="MDQ0164239.1"/>
    <property type="molecule type" value="Genomic_DNA"/>
</dbReference>
<evidence type="ECO:0000256" key="4">
    <source>
        <dbReference type="ARBA" id="ARBA00022801"/>
    </source>
</evidence>
<feature type="domain" description="Single-stranded-DNA-specific exonuclease RecJ C-terminal" evidence="8">
    <location>
        <begin position="568"/>
        <end position="776"/>
    </location>
</feature>
<name>A0ABT9VTN6_9BACI</name>
<comment type="similarity">
    <text evidence="1">Belongs to the RecJ family.</text>
</comment>
<dbReference type="InterPro" id="IPR041122">
    <property type="entry name" value="RecJ_OB"/>
</dbReference>
<keyword evidence="4 10" id="KW-0378">Hydrolase</keyword>
<dbReference type="Gene3D" id="3.90.1640.30">
    <property type="match status" value="1"/>
</dbReference>
<protein>
    <recommendedName>
        <fullName evidence="2">Single-stranded-DNA-specific exonuclease RecJ</fullName>
    </recommendedName>
</protein>
<dbReference type="InterPro" id="IPR001667">
    <property type="entry name" value="DDH_dom"/>
</dbReference>
<keyword evidence="11" id="KW-1185">Reference proteome</keyword>
<dbReference type="InterPro" id="IPR003156">
    <property type="entry name" value="DHHA1_dom"/>
</dbReference>
<accession>A0ABT9VTN6</accession>
<comment type="caution">
    <text evidence="10">The sequence shown here is derived from an EMBL/GenBank/DDBJ whole genome shotgun (WGS) entry which is preliminary data.</text>
</comment>
<sequence>MLAAKTRWMQSASSIDDVQEWQKQAGVSALVAKLCLARGWTDIAKVKEMLKMEEQSFHDPFLLQGMPEAVERIQLAIERNEKIRIYGDYDCDGVSSTTIMVLILKELGANFDFYIPNRFSEGYGLNIKAMDAAKESQIDLVITVDTGISAWVEIDYAISIGLDVIVTDHHEPPPRLPDCISVINPKLPTCTYPYKYLAGAGVALKLGQALLGRLPDHLLDIACIGTIADLVPLTGENRLIAYHGLKRLNHTRHLGIEVLLENAGLLDEVVNEEHVGFTIAPRINASGRLDKADYAVQLFLTEDREEATGLVDQLNEHNQQRQKLVEKMTKEAITWVEEHYPEQKPKVLVIAKEDWNIGVVGIVASKMVEKYYLPTLILSIDQEKGVAKGSARSITGFDMYQALRTCDDLLPHYGGHPMAAGLSLEVSNLEHLRMRLDQCGEQWLTEEDLIPVTRVDVLCQLEDVTLEGIEELSQLAPFGVENPRPMICLEQMEIKEMKKVGANKNHLKCQFRQSEAVLDGIGFFLGDRADKISPGAKLDLIGQVDINVWNGKKKPQIMIKDMRVPHQQIFDWRGARQLEQQFVTICDEEEKLALIQFRTETVIPTHIRELVTVITLDTEVQALEQKTEHMLQKFSTIVLWDLPRSMEQFEKVCELIAHGKNIYVVFDHQQDHYFSMLPTREHFKWFYAFLNQRKSFDRPRHGQQLAKHKGWTLESIDFMIEVFLELEFAKMEKGLIVLHDQPNKKSLQESIAYKQKQLDIQVEQELLYSSYQVLVELIHRNQSRVEQKKEAVSNGF</sequence>
<evidence type="ECO:0000259" key="8">
    <source>
        <dbReference type="Pfam" id="PF10141"/>
    </source>
</evidence>
<keyword evidence="5 10" id="KW-0269">Exonuclease</keyword>
<evidence type="ECO:0000259" key="9">
    <source>
        <dbReference type="Pfam" id="PF17768"/>
    </source>
</evidence>
<dbReference type="RefSeq" id="WP_307389555.1">
    <property type="nucleotide sequence ID" value="NZ_BAAADK010000009.1"/>
</dbReference>
<dbReference type="Pfam" id="PF02272">
    <property type="entry name" value="DHHA1"/>
    <property type="match status" value="1"/>
</dbReference>
<gene>
    <name evidence="10" type="ORF">J2S11_000138</name>
</gene>
<evidence type="ECO:0000256" key="5">
    <source>
        <dbReference type="ARBA" id="ARBA00022839"/>
    </source>
</evidence>
<dbReference type="Pfam" id="PF17768">
    <property type="entry name" value="RecJ_OB"/>
    <property type="match status" value="1"/>
</dbReference>
<dbReference type="InterPro" id="IPR038763">
    <property type="entry name" value="DHH_sf"/>
</dbReference>
<dbReference type="Pfam" id="PF10141">
    <property type="entry name" value="ssDNA-exonuc_C"/>
    <property type="match status" value="1"/>
</dbReference>
<dbReference type="PANTHER" id="PTHR30255">
    <property type="entry name" value="SINGLE-STRANDED-DNA-SPECIFIC EXONUCLEASE RECJ"/>
    <property type="match status" value="1"/>
</dbReference>
<dbReference type="InterPro" id="IPR051673">
    <property type="entry name" value="SSDNA_exonuclease_RecJ"/>
</dbReference>
<feature type="domain" description="DHHA1" evidence="7">
    <location>
        <begin position="346"/>
        <end position="439"/>
    </location>
</feature>
<dbReference type="Pfam" id="PF01368">
    <property type="entry name" value="DHH"/>
    <property type="match status" value="1"/>
</dbReference>
<evidence type="ECO:0000259" key="7">
    <source>
        <dbReference type="Pfam" id="PF02272"/>
    </source>
</evidence>
<evidence type="ECO:0000256" key="2">
    <source>
        <dbReference type="ARBA" id="ARBA00019841"/>
    </source>
</evidence>
<evidence type="ECO:0000259" key="6">
    <source>
        <dbReference type="Pfam" id="PF01368"/>
    </source>
</evidence>
<evidence type="ECO:0000256" key="1">
    <source>
        <dbReference type="ARBA" id="ARBA00005915"/>
    </source>
</evidence>
<dbReference type="NCBIfam" id="TIGR00644">
    <property type="entry name" value="recJ"/>
    <property type="match status" value="1"/>
</dbReference>
<dbReference type="Gene3D" id="3.10.310.30">
    <property type="match status" value="1"/>
</dbReference>
<dbReference type="PANTHER" id="PTHR30255:SF2">
    <property type="entry name" value="SINGLE-STRANDED-DNA-SPECIFIC EXONUCLEASE RECJ"/>
    <property type="match status" value="1"/>
</dbReference>
<dbReference type="InterPro" id="IPR018779">
    <property type="entry name" value="RecJ_C"/>
</dbReference>
<evidence type="ECO:0000313" key="10">
    <source>
        <dbReference type="EMBL" id="MDQ0164239.1"/>
    </source>
</evidence>
<evidence type="ECO:0000313" key="11">
    <source>
        <dbReference type="Proteomes" id="UP001235840"/>
    </source>
</evidence>
<dbReference type="Proteomes" id="UP001235840">
    <property type="component" value="Unassembled WGS sequence"/>
</dbReference>
<proteinExistence type="inferred from homology"/>
<dbReference type="GO" id="GO:0004527">
    <property type="term" value="F:exonuclease activity"/>
    <property type="evidence" value="ECO:0007669"/>
    <property type="project" value="UniProtKB-KW"/>
</dbReference>
<evidence type="ECO:0000256" key="3">
    <source>
        <dbReference type="ARBA" id="ARBA00022722"/>
    </source>
</evidence>
<feature type="domain" description="RecJ OB" evidence="9">
    <location>
        <begin position="455"/>
        <end position="561"/>
    </location>
</feature>
<reference evidence="10 11" key="1">
    <citation type="submission" date="2023-07" db="EMBL/GenBank/DDBJ databases">
        <title>Genomic Encyclopedia of Type Strains, Phase IV (KMG-IV): sequencing the most valuable type-strain genomes for metagenomic binning, comparative biology and taxonomic classification.</title>
        <authorList>
            <person name="Goeker M."/>
        </authorList>
    </citation>
    <scope>NUCLEOTIDE SEQUENCE [LARGE SCALE GENOMIC DNA]</scope>
    <source>
        <strain evidence="10 11">DSM 12751</strain>
    </source>
</reference>
<organism evidence="10 11">
    <name type="scientific">Caldalkalibacillus horti</name>
    <dbReference type="NCBI Taxonomy" id="77523"/>
    <lineage>
        <taxon>Bacteria</taxon>
        <taxon>Bacillati</taxon>
        <taxon>Bacillota</taxon>
        <taxon>Bacilli</taxon>
        <taxon>Bacillales</taxon>
        <taxon>Bacillaceae</taxon>
        <taxon>Caldalkalibacillus</taxon>
    </lineage>
</organism>
<dbReference type="InterPro" id="IPR004610">
    <property type="entry name" value="RecJ"/>
</dbReference>
<dbReference type="SUPFAM" id="SSF64182">
    <property type="entry name" value="DHH phosphoesterases"/>
    <property type="match status" value="1"/>
</dbReference>